<evidence type="ECO:0000313" key="2">
    <source>
        <dbReference type="EMBL" id="SFF03273.1"/>
    </source>
</evidence>
<dbReference type="SUPFAM" id="SSF53448">
    <property type="entry name" value="Nucleotide-diphospho-sugar transferases"/>
    <property type="match status" value="1"/>
</dbReference>
<evidence type="ECO:0000313" key="3">
    <source>
        <dbReference type="Proteomes" id="UP000198977"/>
    </source>
</evidence>
<gene>
    <name evidence="2" type="ORF">SAMN04488523_11569</name>
</gene>
<dbReference type="InterPro" id="IPR050834">
    <property type="entry name" value="Glycosyltransf_2"/>
</dbReference>
<protein>
    <submittedName>
        <fullName evidence="2">Glycosyltransferase involved in cell wall bisynthesis</fullName>
    </submittedName>
</protein>
<accession>A0A1I2FE53</accession>
<reference evidence="2 3" key="1">
    <citation type="submission" date="2016-10" db="EMBL/GenBank/DDBJ databases">
        <authorList>
            <person name="de Groot N.N."/>
        </authorList>
    </citation>
    <scope>NUCLEOTIDE SEQUENCE [LARGE SCALE GENOMIC DNA]</scope>
    <source>
        <strain evidence="2 3">DSM 11443</strain>
    </source>
</reference>
<dbReference type="Proteomes" id="UP000198977">
    <property type="component" value="Unassembled WGS sequence"/>
</dbReference>
<proteinExistence type="predicted"/>
<dbReference type="Pfam" id="PF00535">
    <property type="entry name" value="Glycos_transf_2"/>
    <property type="match status" value="1"/>
</dbReference>
<keyword evidence="2" id="KW-0808">Transferase</keyword>
<dbReference type="STRING" id="74348.SAMN04488523_11569"/>
<dbReference type="InterPro" id="IPR029044">
    <property type="entry name" value="Nucleotide-diphossugar_trans"/>
</dbReference>
<feature type="domain" description="Glycosyltransferase 2-like" evidence="1">
    <location>
        <begin position="16"/>
        <end position="117"/>
    </location>
</feature>
<dbReference type="OrthoDB" id="5291101at2"/>
<keyword evidence="3" id="KW-1185">Reference proteome</keyword>
<dbReference type="AlphaFoldDB" id="A0A1I2FE53"/>
<dbReference type="EMBL" id="FOMW01000015">
    <property type="protein sequence ID" value="SFF03273.1"/>
    <property type="molecule type" value="Genomic_DNA"/>
</dbReference>
<name>A0A1I2FE53_9RHOB</name>
<dbReference type="GO" id="GO:0016740">
    <property type="term" value="F:transferase activity"/>
    <property type="evidence" value="ECO:0007669"/>
    <property type="project" value="UniProtKB-KW"/>
</dbReference>
<dbReference type="PANTHER" id="PTHR43685:SF2">
    <property type="entry name" value="GLYCOSYLTRANSFERASE 2-LIKE DOMAIN-CONTAINING PROTEIN"/>
    <property type="match status" value="1"/>
</dbReference>
<dbReference type="Gene3D" id="3.90.550.10">
    <property type="entry name" value="Spore Coat Polysaccharide Biosynthesis Protein SpsA, Chain A"/>
    <property type="match status" value="1"/>
</dbReference>
<dbReference type="InterPro" id="IPR001173">
    <property type="entry name" value="Glyco_trans_2-like"/>
</dbReference>
<sequence>MTRDRDWRSEDRDGVSVVIPTCNRGTYLREAVESALAQTVDILEVIIVDDGSEVDPGPQLADLGDKVKVHTLSERGGANVARNHGIEVARGAWIALLDDDDVWQPDKTARQLQAIAAAQSTDTNEDGENGIAACICIAQDMGGPPDEPRHIDDISERLRVENPCGTSGLIARRSLLQAEPFDIAIARAQDWDLFVRLAQCDAMILLEEPLYLRRVGHDRITTRAMHQTPKELFDRACAATHKHRQWLGEPAYKRRLAIIMLSYISQRKRKLHHIIAAIRHSGLRATLGVLASKLR</sequence>
<dbReference type="RefSeq" id="WP_093925100.1">
    <property type="nucleotide sequence ID" value="NZ_FOMW01000015.1"/>
</dbReference>
<evidence type="ECO:0000259" key="1">
    <source>
        <dbReference type="Pfam" id="PF00535"/>
    </source>
</evidence>
<dbReference type="CDD" id="cd00761">
    <property type="entry name" value="Glyco_tranf_GTA_type"/>
    <property type="match status" value="1"/>
</dbReference>
<dbReference type="PANTHER" id="PTHR43685">
    <property type="entry name" value="GLYCOSYLTRANSFERASE"/>
    <property type="match status" value="1"/>
</dbReference>
<organism evidence="2 3">
    <name type="scientific">Sulfitobacter brevis</name>
    <dbReference type="NCBI Taxonomy" id="74348"/>
    <lineage>
        <taxon>Bacteria</taxon>
        <taxon>Pseudomonadati</taxon>
        <taxon>Pseudomonadota</taxon>
        <taxon>Alphaproteobacteria</taxon>
        <taxon>Rhodobacterales</taxon>
        <taxon>Roseobacteraceae</taxon>
        <taxon>Sulfitobacter</taxon>
    </lineage>
</organism>